<evidence type="ECO:0000256" key="3">
    <source>
        <dbReference type="ARBA" id="ARBA00023002"/>
    </source>
</evidence>
<comment type="caution">
    <text evidence="5">The sequence shown here is derived from an EMBL/GenBank/DDBJ whole genome shotgun (WGS) entry which is preliminary data.</text>
</comment>
<keyword evidence="3" id="KW-0560">Oxidoreductase</keyword>
<feature type="region of interest" description="Disordered" evidence="4">
    <location>
        <begin position="201"/>
        <end position="230"/>
    </location>
</feature>
<organism evidence="5 6">
    <name type="scientific">Datura stramonium</name>
    <name type="common">Jimsonweed</name>
    <name type="synonym">Common thornapple</name>
    <dbReference type="NCBI Taxonomy" id="4076"/>
    <lineage>
        <taxon>Eukaryota</taxon>
        <taxon>Viridiplantae</taxon>
        <taxon>Streptophyta</taxon>
        <taxon>Embryophyta</taxon>
        <taxon>Tracheophyta</taxon>
        <taxon>Spermatophyta</taxon>
        <taxon>Magnoliopsida</taxon>
        <taxon>eudicotyledons</taxon>
        <taxon>Gunneridae</taxon>
        <taxon>Pentapetalae</taxon>
        <taxon>asterids</taxon>
        <taxon>lamiids</taxon>
        <taxon>Solanales</taxon>
        <taxon>Solanaceae</taxon>
        <taxon>Solanoideae</taxon>
        <taxon>Datureae</taxon>
        <taxon>Datura</taxon>
    </lineage>
</organism>
<evidence type="ECO:0000256" key="4">
    <source>
        <dbReference type="SAM" id="MobiDB-lite"/>
    </source>
</evidence>
<dbReference type="Gene3D" id="3.40.30.10">
    <property type="entry name" value="Glutaredoxin"/>
    <property type="match status" value="1"/>
</dbReference>
<evidence type="ECO:0000256" key="1">
    <source>
        <dbReference type="ARBA" id="ARBA00006926"/>
    </source>
</evidence>
<name>A0ABS8SYC6_DATST</name>
<dbReference type="PANTHER" id="PTHR11592">
    <property type="entry name" value="GLUTATHIONE PEROXIDASE"/>
    <property type="match status" value="1"/>
</dbReference>
<dbReference type="EMBL" id="JACEIK010000935">
    <property type="protein sequence ID" value="MCD7464054.1"/>
    <property type="molecule type" value="Genomic_DNA"/>
</dbReference>
<dbReference type="InterPro" id="IPR000889">
    <property type="entry name" value="Glutathione_peroxidase"/>
</dbReference>
<proteinExistence type="inferred from homology"/>
<dbReference type="InterPro" id="IPR036249">
    <property type="entry name" value="Thioredoxin-like_sf"/>
</dbReference>
<dbReference type="Proteomes" id="UP000823775">
    <property type="component" value="Unassembled WGS sequence"/>
</dbReference>
<keyword evidence="2" id="KW-0575">Peroxidase</keyword>
<sequence length="230" mass="26381">MCAHCLTLRHSGGITVWDCFNIISIFDLTKVCSGGEDIYHFQAYNVKAHKYISLDNEYKGKVLLIVNIPQQGSKWTNSEIRYLNELRRRYKGKSSVYNDGFLHDKAELGENLEYGGGEREILDNADFPIFGKVEVNDDHESHFRKYIFPNTIRREKDEDLWYFLRNIPIDGQKIGKINQEFEKILVSGIGVPVRHYPRFDGETLQSQPVQPGGDPGRTAGSRADPRLSIQ</sequence>
<accession>A0ABS8SYC6</accession>
<evidence type="ECO:0000313" key="5">
    <source>
        <dbReference type="EMBL" id="MCD7464054.1"/>
    </source>
</evidence>
<evidence type="ECO:0000256" key="2">
    <source>
        <dbReference type="ARBA" id="ARBA00022559"/>
    </source>
</evidence>
<dbReference type="PANTHER" id="PTHR11592:SF78">
    <property type="entry name" value="GLUTATHIONE PEROXIDASE"/>
    <property type="match status" value="1"/>
</dbReference>
<gene>
    <name evidence="5" type="ORF">HAX54_051982</name>
</gene>
<comment type="similarity">
    <text evidence="1">Belongs to the glutathione peroxidase family.</text>
</comment>
<dbReference type="SUPFAM" id="SSF52833">
    <property type="entry name" value="Thioredoxin-like"/>
    <property type="match status" value="1"/>
</dbReference>
<feature type="non-terminal residue" evidence="5">
    <location>
        <position position="230"/>
    </location>
</feature>
<keyword evidence="6" id="KW-1185">Reference proteome</keyword>
<evidence type="ECO:0000313" key="6">
    <source>
        <dbReference type="Proteomes" id="UP000823775"/>
    </source>
</evidence>
<protein>
    <submittedName>
        <fullName evidence="5">Uncharacterized protein</fullName>
    </submittedName>
</protein>
<reference evidence="5 6" key="1">
    <citation type="journal article" date="2021" name="BMC Genomics">
        <title>Datura genome reveals duplications of psychoactive alkaloid biosynthetic genes and high mutation rate following tissue culture.</title>
        <authorList>
            <person name="Rajewski A."/>
            <person name="Carter-House D."/>
            <person name="Stajich J."/>
            <person name="Litt A."/>
        </authorList>
    </citation>
    <scope>NUCLEOTIDE SEQUENCE [LARGE SCALE GENOMIC DNA]</scope>
    <source>
        <strain evidence="5">AR-01</strain>
    </source>
</reference>